<protein>
    <submittedName>
        <fullName evidence="3">5'-nucleotidase</fullName>
        <ecNumber evidence="3">3.1.3.5</ecNumber>
    </submittedName>
</protein>
<dbReference type="InterPro" id="IPR023198">
    <property type="entry name" value="PGP-like_dom2"/>
</dbReference>
<dbReference type="InterPro" id="IPR003675">
    <property type="entry name" value="Rce1/LyrA-like_dom"/>
</dbReference>
<feature type="transmembrane region" description="Helical" evidence="1">
    <location>
        <begin position="360"/>
        <end position="384"/>
    </location>
</feature>
<feature type="transmembrane region" description="Helical" evidence="1">
    <location>
        <begin position="404"/>
        <end position="422"/>
    </location>
</feature>
<dbReference type="GO" id="GO:0004713">
    <property type="term" value="F:protein tyrosine kinase activity"/>
    <property type="evidence" value="ECO:0007669"/>
    <property type="project" value="TreeGrafter"/>
</dbReference>
<dbReference type="PANTHER" id="PTHR43434:SF20">
    <property type="entry name" value="5'-NUCLEOTIDASE"/>
    <property type="match status" value="1"/>
</dbReference>
<dbReference type="EC" id="3.1.3.5" evidence="3"/>
<gene>
    <name evidence="3" type="ORF">ERS852406_01642</name>
</gene>
<dbReference type="SUPFAM" id="SSF56784">
    <property type="entry name" value="HAD-like"/>
    <property type="match status" value="1"/>
</dbReference>
<dbReference type="InterPro" id="IPR050155">
    <property type="entry name" value="HAD-like_hydrolase_sf"/>
</dbReference>
<dbReference type="FunFam" id="3.40.50.1000:FF:000022">
    <property type="entry name" value="Phosphoglycolate phosphatase"/>
    <property type="match status" value="1"/>
</dbReference>
<feature type="transmembrane region" description="Helical" evidence="1">
    <location>
        <begin position="288"/>
        <end position="309"/>
    </location>
</feature>
<dbReference type="InterPro" id="IPR036412">
    <property type="entry name" value="HAD-like_sf"/>
</dbReference>
<dbReference type="CDD" id="cd04302">
    <property type="entry name" value="HAD_5NT"/>
    <property type="match status" value="1"/>
</dbReference>
<keyword evidence="1" id="KW-1133">Transmembrane helix</keyword>
<keyword evidence="1" id="KW-0472">Membrane</keyword>
<dbReference type="SFLD" id="SFLDS00003">
    <property type="entry name" value="Haloacid_Dehalogenase"/>
    <property type="match status" value="1"/>
</dbReference>
<organism evidence="3 4">
    <name type="scientific">Fusicatenibacter saccharivorans</name>
    <dbReference type="NCBI Taxonomy" id="1150298"/>
    <lineage>
        <taxon>Bacteria</taxon>
        <taxon>Bacillati</taxon>
        <taxon>Bacillota</taxon>
        <taxon>Clostridia</taxon>
        <taxon>Lachnospirales</taxon>
        <taxon>Lachnospiraceae</taxon>
        <taxon>Fusicatenibacter</taxon>
    </lineage>
</organism>
<feature type="transmembrane region" description="Helical" evidence="1">
    <location>
        <begin position="508"/>
        <end position="529"/>
    </location>
</feature>
<feature type="transmembrane region" description="Helical" evidence="1">
    <location>
        <begin position="458"/>
        <end position="487"/>
    </location>
</feature>
<feature type="transmembrane region" description="Helical" evidence="1">
    <location>
        <begin position="434"/>
        <end position="452"/>
    </location>
</feature>
<dbReference type="Proteomes" id="UP000095706">
    <property type="component" value="Unassembled WGS sequence"/>
</dbReference>
<dbReference type="GO" id="GO:0005829">
    <property type="term" value="C:cytosol"/>
    <property type="evidence" value="ECO:0007669"/>
    <property type="project" value="TreeGrafter"/>
</dbReference>
<dbReference type="InterPro" id="IPR023214">
    <property type="entry name" value="HAD_sf"/>
</dbReference>
<evidence type="ECO:0000313" key="3">
    <source>
        <dbReference type="EMBL" id="CUO28400.1"/>
    </source>
</evidence>
<dbReference type="RefSeq" id="WP_070103203.1">
    <property type="nucleotide sequence ID" value="NZ_CAXSRP010000004.1"/>
</dbReference>
<keyword evidence="1" id="KW-0812">Transmembrane</keyword>
<dbReference type="GO" id="GO:0080120">
    <property type="term" value="P:CAAX-box protein maturation"/>
    <property type="evidence" value="ECO:0007669"/>
    <property type="project" value="UniProtKB-ARBA"/>
</dbReference>
<dbReference type="Pfam" id="PF02517">
    <property type="entry name" value="Rce1-like"/>
    <property type="match status" value="1"/>
</dbReference>
<dbReference type="Gene3D" id="1.10.150.240">
    <property type="entry name" value="Putative phosphatase, domain 2"/>
    <property type="match status" value="1"/>
</dbReference>
<evidence type="ECO:0000256" key="1">
    <source>
        <dbReference type="SAM" id="Phobius"/>
    </source>
</evidence>
<sequence>MSDMILFDLDGTLTDSGPGITRCVQYALASFGIEEPDLEKLNCYVGPPLLESFMNFAGLGCEEAQQAITKYRERYEAEGIFENEVYGGIPEVLAYLKEKGKILAVASSKPEKYVEQILEHFEIRKYFTVVTGSEMNETRTDKGEVIAETLRRLGAEDSRSDVVMVGDRSYDVIGARENGLLCVGVSYGYGGREELEAAGAAKVCDTPEELKLLAEDPKEEKKRRDRIKKMKPERIPWLTRGESGTGIFAPKEKKAENIKEKRTAKTEPKTEEIVIPIQRKLWRLLKPLLTYELFLIGATVLLALILMTFTTGGYLEERMHATSVLASAIGSLAAIPVLWKQYKKDEGMFPKPEKRWSATEAAACILLVMTFGHLLNTVMNVTGFTRIFSGYQDMASKIYEGQNPLLLILSVGVLSAAAEEIVFRGMIYRRAKDFWGTGWGIAASCLLFGAYHGNVTQFVYAAVVSVLLILIYERCGTLLAPVLAHMAENIWGLYRSQFISWMTEKAPAGAWMFIFFEAVICAGTFWYLFLTPVDKKSPASKVEG</sequence>
<evidence type="ECO:0000313" key="4">
    <source>
        <dbReference type="Proteomes" id="UP000095706"/>
    </source>
</evidence>
<dbReference type="InterPro" id="IPR041492">
    <property type="entry name" value="HAD_2"/>
</dbReference>
<dbReference type="GO" id="GO:0004175">
    <property type="term" value="F:endopeptidase activity"/>
    <property type="evidence" value="ECO:0007669"/>
    <property type="project" value="UniProtKB-ARBA"/>
</dbReference>
<dbReference type="SFLD" id="SFLDG01129">
    <property type="entry name" value="C1.5:_HAD__Beta-PGM__Phosphata"/>
    <property type="match status" value="1"/>
</dbReference>
<dbReference type="Gene3D" id="3.40.50.1000">
    <property type="entry name" value="HAD superfamily/HAD-like"/>
    <property type="match status" value="1"/>
</dbReference>
<dbReference type="AlphaFoldDB" id="A0A174DX06"/>
<feature type="domain" description="CAAX prenyl protease 2/Lysostaphin resistance protein A-like" evidence="2">
    <location>
        <begin position="402"/>
        <end position="490"/>
    </location>
</feature>
<accession>A0A174DX06</accession>
<dbReference type="GO" id="GO:0008253">
    <property type="term" value="F:5'-nucleotidase activity"/>
    <property type="evidence" value="ECO:0007669"/>
    <property type="project" value="UniProtKB-EC"/>
</dbReference>
<keyword evidence="3" id="KW-0378">Hydrolase</keyword>
<feature type="transmembrane region" description="Helical" evidence="1">
    <location>
        <begin position="321"/>
        <end position="339"/>
    </location>
</feature>
<name>A0A174DX06_9FIRM</name>
<proteinExistence type="predicted"/>
<evidence type="ECO:0000259" key="2">
    <source>
        <dbReference type="Pfam" id="PF02517"/>
    </source>
</evidence>
<dbReference type="PANTHER" id="PTHR43434">
    <property type="entry name" value="PHOSPHOGLYCOLATE PHOSPHATASE"/>
    <property type="match status" value="1"/>
</dbReference>
<dbReference type="EMBL" id="CYYV01000007">
    <property type="protein sequence ID" value="CUO28400.1"/>
    <property type="molecule type" value="Genomic_DNA"/>
</dbReference>
<dbReference type="Pfam" id="PF13419">
    <property type="entry name" value="HAD_2"/>
    <property type="match status" value="1"/>
</dbReference>
<reference evidence="3 4" key="1">
    <citation type="submission" date="2015-09" db="EMBL/GenBank/DDBJ databases">
        <authorList>
            <consortium name="Pathogen Informatics"/>
        </authorList>
    </citation>
    <scope>NUCLEOTIDE SEQUENCE [LARGE SCALE GENOMIC DNA]</scope>
    <source>
        <strain evidence="3 4">2789STDY5608849</strain>
    </source>
</reference>